<reference evidence="2 3" key="1">
    <citation type="journal article" date="2019" name="Mol. Biol. Evol.">
        <title>Blast fungal genomes show frequent chromosomal changes, gene gains and losses, and effector gene turnover.</title>
        <authorList>
            <person name="Gomez Luciano L.B."/>
            <person name="Jason Tsai I."/>
            <person name="Chuma I."/>
            <person name="Tosa Y."/>
            <person name="Chen Y.H."/>
            <person name="Li J.Y."/>
            <person name="Li M.Y."/>
            <person name="Jade Lu M.Y."/>
            <person name="Nakayashiki H."/>
            <person name="Li W.H."/>
        </authorList>
    </citation>
    <scope>NUCLEOTIDE SEQUENCE [LARGE SCALE GENOMIC DNA]</scope>
    <source>
        <strain evidence="2">MZ5-1-6</strain>
    </source>
</reference>
<dbReference type="EMBL" id="CP034206">
    <property type="protein sequence ID" value="QBZ58579.1"/>
    <property type="molecule type" value="Genomic_DNA"/>
</dbReference>
<accession>A0A4P7N7Z5</accession>
<evidence type="ECO:0000313" key="3">
    <source>
        <dbReference type="Proteomes" id="UP000294847"/>
    </source>
</evidence>
<proteinExistence type="predicted"/>
<feature type="region of interest" description="Disordered" evidence="1">
    <location>
        <begin position="1"/>
        <end position="31"/>
    </location>
</feature>
<organism evidence="2 3">
    <name type="scientific">Pyricularia oryzae</name>
    <name type="common">Rice blast fungus</name>
    <name type="synonym">Magnaporthe oryzae</name>
    <dbReference type="NCBI Taxonomy" id="318829"/>
    <lineage>
        <taxon>Eukaryota</taxon>
        <taxon>Fungi</taxon>
        <taxon>Dikarya</taxon>
        <taxon>Ascomycota</taxon>
        <taxon>Pezizomycotina</taxon>
        <taxon>Sordariomycetes</taxon>
        <taxon>Sordariomycetidae</taxon>
        <taxon>Magnaporthales</taxon>
        <taxon>Pyriculariaceae</taxon>
        <taxon>Pyricularia</taxon>
    </lineage>
</organism>
<dbReference type="Proteomes" id="UP000294847">
    <property type="component" value="Chromosome 3"/>
</dbReference>
<gene>
    <name evidence="2" type="ORF">PoMZ_03535</name>
</gene>
<evidence type="ECO:0000256" key="1">
    <source>
        <dbReference type="SAM" id="MobiDB-lite"/>
    </source>
</evidence>
<dbReference type="AlphaFoldDB" id="A0A4P7N7Z5"/>
<protein>
    <submittedName>
        <fullName evidence="2">Uncharacterized protein</fullName>
    </submittedName>
</protein>
<evidence type="ECO:0000313" key="2">
    <source>
        <dbReference type="EMBL" id="QBZ58579.1"/>
    </source>
</evidence>
<sequence length="31" mass="3633">MGSNDDRFWTQDNPFSDTWDPKSSDFALVPR</sequence>
<name>A0A4P7N7Z5_PYROR</name>